<dbReference type="InterPro" id="IPR015421">
    <property type="entry name" value="PyrdxlP-dep_Trfase_major"/>
</dbReference>
<comment type="similarity">
    <text evidence="3">Belongs to the class-II pyridoxal-phosphate-dependent aminotransferase family. BioF subfamily.</text>
</comment>
<dbReference type="GO" id="GO:0009102">
    <property type="term" value="P:biotin biosynthetic process"/>
    <property type="evidence" value="ECO:0007669"/>
    <property type="project" value="UniProtKB-KW"/>
</dbReference>
<dbReference type="PANTHER" id="PTHR13693">
    <property type="entry name" value="CLASS II AMINOTRANSFERASE/8-AMINO-7-OXONONANOATE SYNTHASE"/>
    <property type="match status" value="1"/>
</dbReference>
<evidence type="ECO:0000256" key="13">
    <source>
        <dbReference type="SAM" id="Phobius"/>
    </source>
</evidence>
<dbReference type="InterPro" id="IPR050087">
    <property type="entry name" value="AON_synthase_class-II"/>
</dbReference>
<keyword evidence="13" id="KW-1133">Transmembrane helix</keyword>
<evidence type="ECO:0000313" key="15">
    <source>
        <dbReference type="EMBL" id="QJA05446.1"/>
    </source>
</evidence>
<dbReference type="RefSeq" id="WP_168718811.1">
    <property type="nucleotide sequence ID" value="NZ_CP042909.1"/>
</dbReference>
<keyword evidence="6" id="KW-0808">Transferase</keyword>
<evidence type="ECO:0000256" key="6">
    <source>
        <dbReference type="ARBA" id="ARBA00022679"/>
    </source>
</evidence>
<name>A0A6H1WQM9_9BACT</name>
<dbReference type="GO" id="GO:0030170">
    <property type="term" value="F:pyridoxal phosphate binding"/>
    <property type="evidence" value="ECO:0007669"/>
    <property type="project" value="InterPro"/>
</dbReference>
<keyword evidence="13" id="KW-0812">Transmembrane</keyword>
<dbReference type="Pfam" id="PF00155">
    <property type="entry name" value="Aminotran_1_2"/>
    <property type="match status" value="1"/>
</dbReference>
<proteinExistence type="inferred from homology"/>
<evidence type="ECO:0000256" key="5">
    <source>
        <dbReference type="ARBA" id="ARBA00013187"/>
    </source>
</evidence>
<dbReference type="InterPro" id="IPR015422">
    <property type="entry name" value="PyrdxlP-dep_Trfase_small"/>
</dbReference>
<comment type="pathway">
    <text evidence="2">Cofactor biosynthesis; biotin biosynthesis.</text>
</comment>
<dbReference type="AlphaFoldDB" id="A0A6H1WQM9"/>
<dbReference type="EC" id="2.3.1.47" evidence="5"/>
<keyword evidence="16" id="KW-1185">Reference proteome</keyword>
<evidence type="ECO:0000256" key="2">
    <source>
        <dbReference type="ARBA" id="ARBA00004746"/>
    </source>
</evidence>
<evidence type="ECO:0000256" key="11">
    <source>
        <dbReference type="ARBA" id="ARBA00047715"/>
    </source>
</evidence>
<dbReference type="Proteomes" id="UP000501253">
    <property type="component" value="Chromosome"/>
</dbReference>
<dbReference type="InterPro" id="IPR001917">
    <property type="entry name" value="Aminotrans_II_pyridoxalP_BS"/>
</dbReference>
<feature type="transmembrane region" description="Helical" evidence="13">
    <location>
        <begin position="262"/>
        <end position="284"/>
    </location>
</feature>
<evidence type="ECO:0000256" key="7">
    <source>
        <dbReference type="ARBA" id="ARBA00022756"/>
    </source>
</evidence>
<evidence type="ECO:0000256" key="3">
    <source>
        <dbReference type="ARBA" id="ARBA00010008"/>
    </source>
</evidence>
<evidence type="ECO:0000256" key="12">
    <source>
        <dbReference type="RuleBase" id="RU003693"/>
    </source>
</evidence>
<dbReference type="EMBL" id="CP042909">
    <property type="protein sequence ID" value="QJA05446.1"/>
    <property type="molecule type" value="Genomic_DNA"/>
</dbReference>
<dbReference type="GO" id="GO:0008710">
    <property type="term" value="F:8-amino-7-oxononanoate synthase activity"/>
    <property type="evidence" value="ECO:0007669"/>
    <property type="project" value="UniProtKB-EC"/>
</dbReference>
<evidence type="ECO:0000256" key="9">
    <source>
        <dbReference type="ARBA" id="ARBA00032610"/>
    </source>
</evidence>
<dbReference type="InterPro" id="IPR015424">
    <property type="entry name" value="PyrdxlP-dep_Trfase"/>
</dbReference>
<evidence type="ECO:0000256" key="10">
    <source>
        <dbReference type="ARBA" id="ARBA00033381"/>
    </source>
</evidence>
<dbReference type="KEGG" id="tmai:FVE67_00970"/>
<gene>
    <name evidence="15" type="ORF">FVE67_00970</name>
</gene>
<evidence type="ECO:0000256" key="1">
    <source>
        <dbReference type="ARBA" id="ARBA00001933"/>
    </source>
</evidence>
<dbReference type="SUPFAM" id="SSF53383">
    <property type="entry name" value="PLP-dependent transferases"/>
    <property type="match status" value="1"/>
</dbReference>
<accession>A0A6H1WQM9</accession>
<protein>
    <recommendedName>
        <fullName evidence="5">8-amino-7-oxononanoate synthase</fullName>
        <ecNumber evidence="5">2.3.1.47</ecNumber>
    </recommendedName>
    <alternativeName>
        <fullName evidence="9">7-keto-8-amino-pelargonic acid synthase</fullName>
    </alternativeName>
    <alternativeName>
        <fullName evidence="10">8-amino-7-ketopelargonate synthase</fullName>
    </alternativeName>
</protein>
<dbReference type="PANTHER" id="PTHR13693:SF100">
    <property type="entry name" value="8-AMINO-7-OXONONANOATE SYNTHASE"/>
    <property type="match status" value="1"/>
</dbReference>
<keyword evidence="13" id="KW-0472">Membrane</keyword>
<evidence type="ECO:0000256" key="8">
    <source>
        <dbReference type="ARBA" id="ARBA00022898"/>
    </source>
</evidence>
<reference evidence="15 16" key="1">
    <citation type="submission" date="2019-08" db="EMBL/GenBank/DDBJ databases">
        <title>Complete genome sequence of Thermosulfurimonas marina SU872T, an anaerobic thermophilic chemolithoautotrophic bacterium isolated from a shallow marine hydrothermal vent.</title>
        <authorList>
            <person name="Allioux M."/>
            <person name="Jebbar M."/>
            <person name="Slobodkina G."/>
            <person name="Slobodkin A."/>
            <person name="Moalic Y."/>
            <person name="Frolova A."/>
            <person name="Shao Z."/>
            <person name="Alain K."/>
        </authorList>
    </citation>
    <scope>NUCLEOTIDE SEQUENCE [LARGE SCALE GENOMIC DNA]</scope>
    <source>
        <strain evidence="15 16">SU872</strain>
    </source>
</reference>
<organism evidence="15 16">
    <name type="scientific">Thermosulfurimonas marina</name>
    <dbReference type="NCBI Taxonomy" id="2047767"/>
    <lineage>
        <taxon>Bacteria</taxon>
        <taxon>Pseudomonadati</taxon>
        <taxon>Thermodesulfobacteriota</taxon>
        <taxon>Thermodesulfobacteria</taxon>
        <taxon>Thermodesulfobacteriales</taxon>
        <taxon>Thermodesulfobacteriaceae</taxon>
        <taxon>Thermosulfurimonas</taxon>
    </lineage>
</organism>
<comment type="cofactor">
    <cofactor evidence="1 12">
        <name>pyridoxal 5'-phosphate</name>
        <dbReference type="ChEBI" id="CHEBI:597326"/>
    </cofactor>
</comment>
<evidence type="ECO:0000313" key="16">
    <source>
        <dbReference type="Proteomes" id="UP000501253"/>
    </source>
</evidence>
<evidence type="ECO:0000256" key="4">
    <source>
        <dbReference type="ARBA" id="ARBA00011738"/>
    </source>
</evidence>
<keyword evidence="8 12" id="KW-0663">Pyridoxal phosphate</keyword>
<feature type="domain" description="Aminotransferase class I/classII large" evidence="14">
    <location>
        <begin position="39"/>
        <end position="373"/>
    </location>
</feature>
<keyword evidence="7" id="KW-0093">Biotin biosynthesis</keyword>
<sequence length="381" mass="41878">MLEDLHRELSEIGQRGRLRTLRTIEERRGAWVKIEGRWLLNLSSNDYLGLSTEISLGELAEKLSLFGLGAGAARLLSGNHALYEALEGRLYELYGRPALIFGSGYLANLGVLSGLCGRRDAIFADKLVHASLIDGMRLSGATFYRYPHGDLEALEDLLRRKRGRHRRALIVTESVFSMDGDFPDLPALVEIKERYGAFLVLDEAHAVGVFGRRGLGLAEETGTLQEVDLILGTFGKAFGAYGAFVVSAEEVRRYLIHRARSFIFTTALPAVVVAGALAGLERAVEAGERRRRVRKLARRLRRALGLDQGGLADEVPIVPVVVGEDRRALELSERLFAAGFLAPAIRPPTVPEGTARLRLSLSASMDGKDLERLPPLLRETS</sequence>
<dbReference type="Gene3D" id="3.40.640.10">
    <property type="entry name" value="Type I PLP-dependent aspartate aminotransferase-like (Major domain)"/>
    <property type="match status" value="1"/>
</dbReference>
<comment type="catalytic activity">
    <reaction evidence="11">
        <text>6-carboxyhexanoyl-[ACP] + L-alanine + H(+) = (8S)-8-amino-7-oxononanoate + holo-[ACP] + CO2</text>
        <dbReference type="Rhea" id="RHEA:42288"/>
        <dbReference type="Rhea" id="RHEA-COMP:9685"/>
        <dbReference type="Rhea" id="RHEA-COMP:9955"/>
        <dbReference type="ChEBI" id="CHEBI:15378"/>
        <dbReference type="ChEBI" id="CHEBI:16526"/>
        <dbReference type="ChEBI" id="CHEBI:57972"/>
        <dbReference type="ChEBI" id="CHEBI:64479"/>
        <dbReference type="ChEBI" id="CHEBI:78846"/>
        <dbReference type="ChEBI" id="CHEBI:149468"/>
        <dbReference type="EC" id="2.3.1.47"/>
    </reaction>
</comment>
<evidence type="ECO:0000259" key="14">
    <source>
        <dbReference type="Pfam" id="PF00155"/>
    </source>
</evidence>
<dbReference type="Gene3D" id="3.90.1150.10">
    <property type="entry name" value="Aspartate Aminotransferase, domain 1"/>
    <property type="match status" value="1"/>
</dbReference>
<comment type="subunit">
    <text evidence="4">Homodimer.</text>
</comment>
<dbReference type="PROSITE" id="PS00599">
    <property type="entry name" value="AA_TRANSFER_CLASS_2"/>
    <property type="match status" value="1"/>
</dbReference>
<dbReference type="InterPro" id="IPR004839">
    <property type="entry name" value="Aminotransferase_I/II_large"/>
</dbReference>